<accession>A0A947DH45</accession>
<keyword evidence="2" id="KW-1185">Reference proteome</keyword>
<proteinExistence type="predicted"/>
<reference evidence="1" key="1">
    <citation type="submission" date="2020-11" db="EMBL/GenBank/DDBJ databases">
        <authorList>
            <person name="Konstantinou D."/>
            <person name="Gkelis S."/>
            <person name="Popin R."/>
            <person name="Fewer D."/>
            <person name="Sivonen K."/>
        </authorList>
    </citation>
    <scope>NUCLEOTIDE SEQUENCE</scope>
    <source>
        <strain evidence="1">TAU-MAC 1115</strain>
    </source>
</reference>
<name>A0A947DH45_9CYAN</name>
<dbReference type="EMBL" id="JADOES010000037">
    <property type="protein sequence ID" value="MBT9316987.1"/>
    <property type="molecule type" value="Genomic_DNA"/>
</dbReference>
<evidence type="ECO:0000313" key="2">
    <source>
        <dbReference type="Proteomes" id="UP000717364"/>
    </source>
</evidence>
<protein>
    <submittedName>
        <fullName evidence="1">Uncharacterized protein</fullName>
    </submittedName>
</protein>
<gene>
    <name evidence="1" type="ORF">IXB50_16280</name>
</gene>
<reference evidence="1" key="2">
    <citation type="journal article" date="2021" name="Mar. Drugs">
        <title>Genome Reduction and Secondary Metabolism of the Marine Sponge-Associated Cyanobacterium Leptothoe.</title>
        <authorList>
            <person name="Konstantinou D."/>
            <person name="Popin R.V."/>
            <person name="Fewer D.P."/>
            <person name="Sivonen K."/>
            <person name="Gkelis S."/>
        </authorList>
    </citation>
    <scope>NUCLEOTIDE SEQUENCE</scope>
    <source>
        <strain evidence="1">TAU-MAC 1115</strain>
    </source>
</reference>
<comment type="caution">
    <text evidence="1">The sequence shown here is derived from an EMBL/GenBank/DDBJ whole genome shotgun (WGS) entry which is preliminary data.</text>
</comment>
<dbReference type="Proteomes" id="UP000717364">
    <property type="component" value="Unassembled WGS sequence"/>
</dbReference>
<dbReference type="RefSeq" id="WP_215610054.1">
    <property type="nucleotide sequence ID" value="NZ_JADOES010000037.1"/>
</dbReference>
<organism evidence="1 2">
    <name type="scientific">Leptothoe spongobia TAU-MAC 1115</name>
    <dbReference type="NCBI Taxonomy" id="1967444"/>
    <lineage>
        <taxon>Bacteria</taxon>
        <taxon>Bacillati</taxon>
        <taxon>Cyanobacteriota</taxon>
        <taxon>Cyanophyceae</taxon>
        <taxon>Nodosilineales</taxon>
        <taxon>Cymatolegaceae</taxon>
        <taxon>Leptothoe</taxon>
        <taxon>Leptothoe spongobia</taxon>
    </lineage>
</organism>
<evidence type="ECO:0000313" key="1">
    <source>
        <dbReference type="EMBL" id="MBT9316987.1"/>
    </source>
</evidence>
<dbReference type="AlphaFoldDB" id="A0A947DH45"/>
<sequence length="68" mass="7475">MALIVRCLGFGVNELTIDGTWTKAINGHDSERFAFNDLSVGLITGYVSQPGPNKYIRSGKCRRLAMLT</sequence>